<evidence type="ECO:0000259" key="5">
    <source>
        <dbReference type="SMART" id="SM00945"/>
    </source>
</evidence>
<dbReference type="EMBL" id="SSFD01000060">
    <property type="protein sequence ID" value="TXH89375.1"/>
    <property type="molecule type" value="Genomic_DNA"/>
</dbReference>
<organism evidence="6 8">
    <name type="scientific">Thauera aminoaromatica</name>
    <dbReference type="NCBI Taxonomy" id="164330"/>
    <lineage>
        <taxon>Bacteria</taxon>
        <taxon>Pseudomonadati</taxon>
        <taxon>Pseudomonadota</taxon>
        <taxon>Betaproteobacteria</taxon>
        <taxon>Rhodocyclales</taxon>
        <taxon>Zoogloeaceae</taxon>
        <taxon>Thauera</taxon>
    </lineage>
</organism>
<dbReference type="RefSeq" id="WP_004298148.1">
    <property type="nucleotide sequence ID" value="NC_011662.2"/>
</dbReference>
<feature type="region of interest" description="Disordered" evidence="4">
    <location>
        <begin position="121"/>
        <end position="152"/>
    </location>
</feature>
<dbReference type="eggNOG" id="COG3109">
    <property type="taxonomic scope" value="Bacteria"/>
</dbReference>
<dbReference type="STRING" id="85643.Tmz1t_3139"/>
<dbReference type="Gene3D" id="1.10.1710.10">
    <property type="entry name" value="ProQ/FinO domain"/>
    <property type="match status" value="1"/>
</dbReference>
<gene>
    <name evidence="6" type="ordered locus">Tmz1t_3139</name>
    <name evidence="7" type="ORF">E6Q80_04500</name>
</gene>
<dbReference type="GO" id="GO:0033592">
    <property type="term" value="F:RNA strand annealing activity"/>
    <property type="evidence" value="ECO:0007669"/>
    <property type="project" value="InterPro"/>
</dbReference>
<proteinExistence type="predicted"/>
<reference evidence="6 8" key="2">
    <citation type="journal article" date="2012" name="Stand. Genomic Sci.">
        <title>Complete genome sequence of Thauera aminoaromatica strain MZ1T.</title>
        <authorList>
            <person name="Jiang K."/>
            <person name="Sanseverino J."/>
            <person name="Chauhan A."/>
            <person name="Lucas S."/>
            <person name="Copeland A."/>
            <person name="Lapidus A."/>
            <person name="Del Rio T.G."/>
            <person name="Dalin E."/>
            <person name="Tice H."/>
            <person name="Bruce D."/>
            <person name="Goodwin L."/>
            <person name="Pitluck S."/>
            <person name="Sims D."/>
            <person name="Brettin T."/>
            <person name="Detter J.C."/>
            <person name="Han C."/>
            <person name="Chang Y.J."/>
            <person name="Larimer F."/>
            <person name="Land M."/>
            <person name="Hauser L."/>
            <person name="Kyrpides N.C."/>
            <person name="Mikhailova N."/>
            <person name="Moser S."/>
            <person name="Jegier P."/>
            <person name="Close D."/>
            <person name="Debruyn J.M."/>
            <person name="Wang Y."/>
            <person name="Layton A.C."/>
            <person name="Allen M.S."/>
            <person name="Sayler G.S."/>
        </authorList>
    </citation>
    <scope>NUCLEOTIDE SEQUENCE [LARGE SCALE GENOMIC DNA]</scope>
    <source>
        <strain evidence="6 8">MZ1T</strain>
    </source>
</reference>
<dbReference type="GO" id="GO:0005829">
    <property type="term" value="C:cytosol"/>
    <property type="evidence" value="ECO:0007669"/>
    <property type="project" value="TreeGrafter"/>
</dbReference>
<evidence type="ECO:0000256" key="3">
    <source>
        <dbReference type="ARBA" id="ARBA00023186"/>
    </source>
</evidence>
<accession>A0A5C7T2X8</accession>
<dbReference type="EMBL" id="CP001281">
    <property type="protein sequence ID" value="ACR01736.1"/>
    <property type="molecule type" value="Genomic_DNA"/>
</dbReference>
<dbReference type="KEGG" id="tmz:Tmz1t_3139"/>
<reference evidence="8" key="1">
    <citation type="submission" date="2009-05" db="EMBL/GenBank/DDBJ databases">
        <title>Complete sequence of chromosome of Thauera sp. MZ1T.</title>
        <authorList>
            <consortium name="US DOE Joint Genome Institute"/>
            <person name="Lucas S."/>
            <person name="Copeland A."/>
            <person name="Lapidus A."/>
            <person name="Glavina del Rio T."/>
            <person name="Dalin E."/>
            <person name="Tice H."/>
            <person name="Bruce D."/>
            <person name="Goodwin L."/>
            <person name="Pitluck S."/>
            <person name="Sims D."/>
            <person name="Brettin T."/>
            <person name="Detter J.C."/>
            <person name="Han C."/>
            <person name="Larimer F."/>
            <person name="Land M."/>
            <person name="Hauser L."/>
            <person name="Kyrpides N."/>
            <person name="Mikhailova N."/>
            <person name="Sayler G.S."/>
        </authorList>
    </citation>
    <scope>NUCLEOTIDE SEQUENCE [LARGE SCALE GENOMIC DNA]</scope>
    <source>
        <strain evidence="8">MZ1T</strain>
    </source>
</reference>
<dbReference type="SUPFAM" id="SSF48657">
    <property type="entry name" value="FinO-like"/>
    <property type="match status" value="1"/>
</dbReference>
<evidence type="ECO:0000313" key="7">
    <source>
        <dbReference type="EMBL" id="TXH89375.1"/>
    </source>
</evidence>
<evidence type="ECO:0000256" key="4">
    <source>
        <dbReference type="SAM" id="MobiDB-lite"/>
    </source>
</evidence>
<feature type="region of interest" description="Disordered" evidence="4">
    <location>
        <begin position="1"/>
        <end position="28"/>
    </location>
</feature>
<dbReference type="Pfam" id="PF04352">
    <property type="entry name" value="ProQ"/>
    <property type="match status" value="1"/>
</dbReference>
<dbReference type="HOGENOM" id="CLU_116597_0_0_4"/>
<dbReference type="AlphaFoldDB" id="C4KBG0"/>
<dbReference type="PANTHER" id="PTHR38106">
    <property type="entry name" value="RNA CHAPERONE PROQ"/>
    <property type="match status" value="1"/>
</dbReference>
<feature type="compositionally biased region" description="Basic and acidic residues" evidence="4">
    <location>
        <begin position="121"/>
        <end position="142"/>
    </location>
</feature>
<dbReference type="SMART" id="SM00945">
    <property type="entry name" value="ProQ"/>
    <property type="match status" value="1"/>
</dbReference>
<dbReference type="Proteomes" id="UP000321192">
    <property type="component" value="Unassembled WGS sequence"/>
</dbReference>
<dbReference type="Proteomes" id="UP000002186">
    <property type="component" value="Chromosome"/>
</dbReference>
<keyword evidence="2" id="KW-0694">RNA-binding</keyword>
<accession>C4KBG0</accession>
<reference evidence="7 9" key="3">
    <citation type="submission" date="2018-09" db="EMBL/GenBank/DDBJ databases">
        <title>Metagenome Assembled Genomes from an Advanced Water Purification Facility.</title>
        <authorList>
            <person name="Stamps B.W."/>
            <person name="Spear J.R."/>
        </authorList>
    </citation>
    <scope>NUCLEOTIDE SEQUENCE [LARGE SCALE GENOMIC DNA]</scope>
    <source>
        <strain evidence="7">Bin_27_1</strain>
    </source>
</reference>
<evidence type="ECO:0000313" key="8">
    <source>
        <dbReference type="Proteomes" id="UP000002186"/>
    </source>
</evidence>
<sequence>MTLQQAETAAPAPLSTNAQDQAKQPRIEPRAILKRLQAESPAFRDSKPLALKIDTSILARFPDFDRKNLRIALRMYTASTKYLKAVERGGERFDLDGNASGEVTEEQRQHAATTLKERFAAVAKQQREKREAEEAERRRTEKLQQLVSKFGR</sequence>
<feature type="domain" description="ProQ/FinO" evidence="5">
    <location>
        <begin position="24"/>
        <end position="131"/>
    </location>
</feature>
<dbReference type="InterPro" id="IPR016103">
    <property type="entry name" value="ProQ/FinO"/>
</dbReference>
<name>C4KBG0_THASP</name>
<keyword evidence="1" id="KW-0963">Cytoplasm</keyword>
<dbReference type="InterPro" id="IPR023529">
    <property type="entry name" value="ProQ"/>
</dbReference>
<evidence type="ECO:0000313" key="9">
    <source>
        <dbReference type="Proteomes" id="UP000321192"/>
    </source>
</evidence>
<feature type="compositionally biased region" description="Polar residues" evidence="4">
    <location>
        <begin position="143"/>
        <end position="152"/>
    </location>
</feature>
<keyword evidence="3" id="KW-0143">Chaperone</keyword>
<dbReference type="GO" id="GO:0010608">
    <property type="term" value="P:post-transcriptional regulation of gene expression"/>
    <property type="evidence" value="ECO:0007669"/>
    <property type="project" value="InterPro"/>
</dbReference>
<evidence type="ECO:0000256" key="1">
    <source>
        <dbReference type="ARBA" id="ARBA00022490"/>
    </source>
</evidence>
<protein>
    <submittedName>
        <fullName evidence="6 7">ProQ activator of Osmoprotectant transporter ProP</fullName>
    </submittedName>
</protein>
<dbReference type="PANTHER" id="PTHR38106:SF1">
    <property type="entry name" value="RNA CHAPERONE PROQ"/>
    <property type="match status" value="1"/>
</dbReference>
<dbReference type="OrthoDB" id="9180746at2"/>
<dbReference type="InterPro" id="IPR036442">
    <property type="entry name" value="ProQ/FinO_sf"/>
</dbReference>
<dbReference type="GO" id="GO:0034057">
    <property type="term" value="F:RNA strand-exchange activity"/>
    <property type="evidence" value="ECO:0007669"/>
    <property type="project" value="InterPro"/>
</dbReference>
<keyword evidence="8" id="KW-1185">Reference proteome</keyword>
<evidence type="ECO:0000256" key="2">
    <source>
        <dbReference type="ARBA" id="ARBA00022884"/>
    </source>
</evidence>
<evidence type="ECO:0000313" key="6">
    <source>
        <dbReference type="EMBL" id="ACR01736.1"/>
    </source>
</evidence>